<evidence type="ECO:0008006" key="3">
    <source>
        <dbReference type="Google" id="ProtNLM"/>
    </source>
</evidence>
<dbReference type="RefSeq" id="WP_194700171.1">
    <property type="nucleotide sequence ID" value="NZ_JADKNH010000001.1"/>
</dbReference>
<sequence length="53" mass="6122">MLERQLIDAQIDFVILACTDLNVLFEKVDVKIKIMDASKKLAQTLVKKYLLLE</sequence>
<gene>
    <name evidence="1" type="ORF">ISU02_02375</name>
</gene>
<proteinExistence type="predicted"/>
<accession>A0ABR9ZN97</accession>
<evidence type="ECO:0000313" key="1">
    <source>
        <dbReference type="EMBL" id="MBF4691942.1"/>
    </source>
</evidence>
<keyword evidence="2" id="KW-1185">Reference proteome</keyword>
<dbReference type="InterPro" id="IPR001920">
    <property type="entry name" value="Asp/Glu_race"/>
</dbReference>
<reference evidence="1 2" key="1">
    <citation type="submission" date="2020-11" db="EMBL/GenBank/DDBJ databases">
        <title>Fusibacter basophilias sp. nov.</title>
        <authorList>
            <person name="Qiu D."/>
        </authorList>
    </citation>
    <scope>NUCLEOTIDE SEQUENCE [LARGE SCALE GENOMIC DNA]</scope>
    <source>
        <strain evidence="1 2">Q10-2</strain>
    </source>
</reference>
<protein>
    <recommendedName>
        <fullName evidence="3">Aspartate racemase</fullName>
    </recommendedName>
</protein>
<name>A0ABR9ZN97_9FIRM</name>
<dbReference type="SUPFAM" id="SSF53681">
    <property type="entry name" value="Aspartate/glutamate racemase"/>
    <property type="match status" value="1"/>
</dbReference>
<dbReference type="Proteomes" id="UP000614200">
    <property type="component" value="Unassembled WGS sequence"/>
</dbReference>
<dbReference type="EMBL" id="JADKNH010000001">
    <property type="protein sequence ID" value="MBF4691942.1"/>
    <property type="molecule type" value="Genomic_DNA"/>
</dbReference>
<organism evidence="1 2">
    <name type="scientific">Fusibacter ferrireducens</name>
    <dbReference type="NCBI Taxonomy" id="2785058"/>
    <lineage>
        <taxon>Bacteria</taxon>
        <taxon>Bacillati</taxon>
        <taxon>Bacillota</taxon>
        <taxon>Clostridia</taxon>
        <taxon>Eubacteriales</taxon>
        <taxon>Eubacteriales Family XII. Incertae Sedis</taxon>
        <taxon>Fusibacter</taxon>
    </lineage>
</organism>
<dbReference type="Gene3D" id="3.40.50.1860">
    <property type="match status" value="1"/>
</dbReference>
<comment type="caution">
    <text evidence="1">The sequence shown here is derived from an EMBL/GenBank/DDBJ whole genome shotgun (WGS) entry which is preliminary data.</text>
</comment>
<evidence type="ECO:0000313" key="2">
    <source>
        <dbReference type="Proteomes" id="UP000614200"/>
    </source>
</evidence>